<dbReference type="InterPro" id="IPR036691">
    <property type="entry name" value="Endo/exonu/phosph_ase_sf"/>
</dbReference>
<evidence type="ECO:0000313" key="2">
    <source>
        <dbReference type="Proteomes" id="UP001358586"/>
    </source>
</evidence>
<evidence type="ECO:0000313" key="1">
    <source>
        <dbReference type="EMBL" id="KAK5836132.1"/>
    </source>
</evidence>
<comment type="caution">
    <text evidence="1">The sequence shown here is derived from an EMBL/GenBank/DDBJ whole genome shotgun (WGS) entry which is preliminary data.</text>
</comment>
<sequence>MKAHLWKSLDAIATDVDDPWLLAGDFNTILDSEERKGGSGTSYLGNMFARKMRTMRELKRVQKALEQRNSIRLGSREAKLRLEVETILSQEELLWFQKSRSEWFSSGDWNTRFFHSQTLKPRKQNKIVTLRMDDS</sequence>
<dbReference type="SUPFAM" id="SSF56219">
    <property type="entry name" value="DNase I-like"/>
    <property type="match status" value="1"/>
</dbReference>
<protein>
    <submittedName>
        <fullName evidence="1">Uncharacterized protein</fullName>
    </submittedName>
</protein>
<proteinExistence type="predicted"/>
<keyword evidence="2" id="KW-1185">Reference proteome</keyword>
<name>A0ABR0QAQ0_GOSAR</name>
<reference evidence="1 2" key="1">
    <citation type="submission" date="2023-03" db="EMBL/GenBank/DDBJ databases">
        <title>WGS of Gossypium arboreum.</title>
        <authorList>
            <person name="Yu D."/>
        </authorList>
    </citation>
    <scope>NUCLEOTIDE SEQUENCE [LARGE SCALE GENOMIC DNA]</scope>
    <source>
        <tissue evidence="1">Leaf</tissue>
    </source>
</reference>
<accession>A0ABR0QAQ0</accession>
<organism evidence="1 2">
    <name type="scientific">Gossypium arboreum</name>
    <name type="common">Tree cotton</name>
    <name type="synonym">Gossypium nanking</name>
    <dbReference type="NCBI Taxonomy" id="29729"/>
    <lineage>
        <taxon>Eukaryota</taxon>
        <taxon>Viridiplantae</taxon>
        <taxon>Streptophyta</taxon>
        <taxon>Embryophyta</taxon>
        <taxon>Tracheophyta</taxon>
        <taxon>Spermatophyta</taxon>
        <taxon>Magnoliopsida</taxon>
        <taxon>eudicotyledons</taxon>
        <taxon>Gunneridae</taxon>
        <taxon>Pentapetalae</taxon>
        <taxon>rosids</taxon>
        <taxon>malvids</taxon>
        <taxon>Malvales</taxon>
        <taxon>Malvaceae</taxon>
        <taxon>Malvoideae</taxon>
        <taxon>Gossypium</taxon>
    </lineage>
</organism>
<dbReference type="Proteomes" id="UP001358586">
    <property type="component" value="Chromosome 4"/>
</dbReference>
<dbReference type="EMBL" id="JARKNE010000004">
    <property type="protein sequence ID" value="KAK5836132.1"/>
    <property type="molecule type" value="Genomic_DNA"/>
</dbReference>
<gene>
    <name evidence="1" type="ORF">PVK06_011886</name>
</gene>